<reference evidence="4 5" key="1">
    <citation type="submission" date="2017-04" db="EMBL/GenBank/DDBJ databases">
        <authorList>
            <person name="Afonso C.L."/>
            <person name="Miller P.J."/>
            <person name="Scott M.A."/>
            <person name="Spackman E."/>
            <person name="Goraichik I."/>
            <person name="Dimitrov K.M."/>
            <person name="Suarez D.L."/>
            <person name="Swayne D.E."/>
        </authorList>
    </citation>
    <scope>NUCLEOTIDE SEQUENCE [LARGE SCALE GENOMIC DNA]</scope>
    <source>
        <strain evidence="4 5">KR-140</strain>
    </source>
</reference>
<organism evidence="4 5">
    <name type="scientific">Deinococcus hopiensis KR-140</name>
    <dbReference type="NCBI Taxonomy" id="695939"/>
    <lineage>
        <taxon>Bacteria</taxon>
        <taxon>Thermotogati</taxon>
        <taxon>Deinococcota</taxon>
        <taxon>Deinococci</taxon>
        <taxon>Deinococcales</taxon>
        <taxon>Deinococcaceae</taxon>
        <taxon>Deinococcus</taxon>
    </lineage>
</organism>
<dbReference type="GO" id="GO:0016747">
    <property type="term" value="F:acyltransferase activity, transferring groups other than amino-acyl groups"/>
    <property type="evidence" value="ECO:0007669"/>
    <property type="project" value="InterPro"/>
</dbReference>
<dbReference type="Gene3D" id="3.40.630.30">
    <property type="match status" value="1"/>
</dbReference>
<keyword evidence="5" id="KW-1185">Reference proteome</keyword>
<dbReference type="OrthoDB" id="119498at2"/>
<dbReference type="InterPro" id="IPR000182">
    <property type="entry name" value="GNAT_dom"/>
</dbReference>
<dbReference type="RefSeq" id="WP_084051019.1">
    <property type="nucleotide sequence ID" value="NZ_FWWU01000009.1"/>
</dbReference>
<dbReference type="AlphaFoldDB" id="A0A1W1VRR7"/>
<accession>A0A1W1VRR7</accession>
<dbReference type="PANTHER" id="PTHR43877:SF1">
    <property type="entry name" value="ACETYLTRANSFERASE"/>
    <property type="match status" value="1"/>
</dbReference>
<dbReference type="SUPFAM" id="SSF55729">
    <property type="entry name" value="Acyl-CoA N-acyltransferases (Nat)"/>
    <property type="match status" value="1"/>
</dbReference>
<dbReference type="InterPro" id="IPR050832">
    <property type="entry name" value="Bact_Acetyltransf"/>
</dbReference>
<dbReference type="Pfam" id="PF00583">
    <property type="entry name" value="Acetyltransf_1"/>
    <property type="match status" value="1"/>
</dbReference>
<evidence type="ECO:0000256" key="2">
    <source>
        <dbReference type="ARBA" id="ARBA00023315"/>
    </source>
</evidence>
<evidence type="ECO:0000313" key="4">
    <source>
        <dbReference type="EMBL" id="SMB95791.1"/>
    </source>
</evidence>
<keyword evidence="2" id="KW-0012">Acyltransferase</keyword>
<dbReference type="CDD" id="cd04301">
    <property type="entry name" value="NAT_SF"/>
    <property type="match status" value="1"/>
</dbReference>
<proteinExistence type="predicted"/>
<dbReference type="InterPro" id="IPR016181">
    <property type="entry name" value="Acyl_CoA_acyltransferase"/>
</dbReference>
<dbReference type="EMBL" id="FWWU01000009">
    <property type="protein sequence ID" value="SMB95791.1"/>
    <property type="molecule type" value="Genomic_DNA"/>
</dbReference>
<dbReference type="PANTHER" id="PTHR43877">
    <property type="entry name" value="AMINOALKYLPHOSPHONATE N-ACETYLTRANSFERASE-RELATED-RELATED"/>
    <property type="match status" value="1"/>
</dbReference>
<evidence type="ECO:0000256" key="1">
    <source>
        <dbReference type="ARBA" id="ARBA00022679"/>
    </source>
</evidence>
<dbReference type="Proteomes" id="UP000192582">
    <property type="component" value="Unassembled WGS sequence"/>
</dbReference>
<keyword evidence="1 4" id="KW-0808">Transferase</keyword>
<dbReference type="PROSITE" id="PS51186">
    <property type="entry name" value="GNAT"/>
    <property type="match status" value="1"/>
</dbReference>
<evidence type="ECO:0000313" key="5">
    <source>
        <dbReference type="Proteomes" id="UP000192582"/>
    </source>
</evidence>
<protein>
    <submittedName>
        <fullName evidence="4">Predicted acetyltransferase</fullName>
    </submittedName>
</protein>
<dbReference type="STRING" id="695939.SAMN00790413_02999"/>
<evidence type="ECO:0000259" key="3">
    <source>
        <dbReference type="PROSITE" id="PS51186"/>
    </source>
</evidence>
<sequence length="156" mass="17556">MILPEEYILRWATADDAPIISAHRAAMFSDMGVEYREEVAQFTPWVEERLRSGSYLGLFIEQEGEVVAGAGLLLLDWPPHFMDLQPLRAYLLNVYTHPPHRGKGLARALTQAAIAETQRRNIRVLSLHASEAGRPIYEKLGFVPTNEMRLTLEAGA</sequence>
<gene>
    <name evidence="4" type="ORF">SAMN00790413_02999</name>
</gene>
<name>A0A1W1VRR7_9DEIO</name>
<feature type="domain" description="N-acetyltransferase" evidence="3">
    <location>
        <begin position="7"/>
        <end position="156"/>
    </location>
</feature>